<dbReference type="Proteomes" id="UP000267535">
    <property type="component" value="Unassembled WGS sequence"/>
</dbReference>
<dbReference type="OrthoDB" id="5805332at2"/>
<proteinExistence type="predicted"/>
<reference evidence="1 2" key="1">
    <citation type="submission" date="2018-11" db="EMBL/GenBank/DDBJ databases">
        <title>The draft genome sequence of Amphritea balenae JAMM 1525T.</title>
        <authorList>
            <person name="Fang Z."/>
            <person name="Zhang Y."/>
            <person name="Han X."/>
        </authorList>
    </citation>
    <scope>NUCLEOTIDE SEQUENCE [LARGE SCALE GENOMIC DNA]</scope>
    <source>
        <strain evidence="1 2">JAMM 1525</strain>
    </source>
</reference>
<evidence type="ECO:0000313" key="1">
    <source>
        <dbReference type="EMBL" id="RRC99555.1"/>
    </source>
</evidence>
<organism evidence="1 2">
    <name type="scientific">Amphritea balenae</name>
    <dbReference type="NCBI Taxonomy" id="452629"/>
    <lineage>
        <taxon>Bacteria</taxon>
        <taxon>Pseudomonadati</taxon>
        <taxon>Pseudomonadota</taxon>
        <taxon>Gammaproteobacteria</taxon>
        <taxon>Oceanospirillales</taxon>
        <taxon>Oceanospirillaceae</taxon>
        <taxon>Amphritea</taxon>
    </lineage>
</organism>
<accession>A0A3P1SSG1</accession>
<sequence>MTKTLKTALRARTVVTLQPFVLSVSCKGAIVPVNSWDSDHLDIPERHLKFSEAYLHSARVLCENLVRLPASETFETGCACLFNARLAVELFLKAALLKKDPNIRLHHVIEELRDEYNKHYPESEFFWDIPFTVEILGARSQEEKEVMHREHLKSYPQDQVLRYPMNRQREPWEAAAQFSAPAFLINLDTIEADFQRIRGVIFN</sequence>
<protein>
    <submittedName>
        <fullName evidence="1">HEPN domain-containing protein</fullName>
    </submittedName>
</protein>
<dbReference type="PROSITE" id="PS51257">
    <property type="entry name" value="PROKAR_LIPOPROTEIN"/>
    <property type="match status" value="1"/>
</dbReference>
<keyword evidence="2" id="KW-1185">Reference proteome</keyword>
<name>A0A3P1SSG1_9GAMM</name>
<gene>
    <name evidence="1" type="ORF">EHS89_08600</name>
</gene>
<evidence type="ECO:0000313" key="2">
    <source>
        <dbReference type="Proteomes" id="UP000267535"/>
    </source>
</evidence>
<dbReference type="AlphaFoldDB" id="A0A3P1SSG1"/>
<comment type="caution">
    <text evidence="1">The sequence shown here is derived from an EMBL/GenBank/DDBJ whole genome shotgun (WGS) entry which is preliminary data.</text>
</comment>
<dbReference type="EMBL" id="RQXV01000004">
    <property type="protein sequence ID" value="RRC99555.1"/>
    <property type="molecule type" value="Genomic_DNA"/>
</dbReference>